<evidence type="ECO:0000259" key="9">
    <source>
        <dbReference type="PROSITE" id="PS50090"/>
    </source>
</evidence>
<proteinExistence type="inferred from homology"/>
<dbReference type="VEuPathDB" id="FungiDB:GVI51_M11319"/>
<feature type="compositionally biased region" description="Polar residues" evidence="8">
    <location>
        <begin position="316"/>
        <end position="337"/>
    </location>
</feature>
<feature type="region of interest" description="Disordered" evidence="8">
    <location>
        <begin position="1"/>
        <end position="442"/>
    </location>
</feature>
<feature type="compositionally biased region" description="Low complexity" evidence="8">
    <location>
        <begin position="53"/>
        <end position="68"/>
    </location>
</feature>
<dbReference type="AlphaFoldDB" id="A0A0W0CWP1"/>
<comment type="caution">
    <text evidence="12">The sequence shown here is derived from an EMBL/GenBank/DDBJ whole genome shotgun (WGS) entry which is preliminary data.</text>
</comment>
<organism evidence="12 13">
    <name type="scientific">Candida glabrata</name>
    <name type="common">Yeast</name>
    <name type="synonym">Torulopsis glabrata</name>
    <dbReference type="NCBI Taxonomy" id="5478"/>
    <lineage>
        <taxon>Eukaryota</taxon>
        <taxon>Fungi</taxon>
        <taxon>Dikarya</taxon>
        <taxon>Ascomycota</taxon>
        <taxon>Saccharomycotina</taxon>
        <taxon>Saccharomycetes</taxon>
        <taxon>Saccharomycetales</taxon>
        <taxon>Saccharomycetaceae</taxon>
        <taxon>Nakaseomyces</taxon>
    </lineage>
</organism>
<dbReference type="GO" id="GO:0016514">
    <property type="term" value="C:SWI/SNF complex"/>
    <property type="evidence" value="ECO:0007669"/>
    <property type="project" value="EnsemblFungi"/>
</dbReference>
<dbReference type="PhylomeDB" id="A0A0W0CWP1"/>
<protein>
    <submittedName>
        <fullName evidence="12">SWI/SNF complex subunit SWI3</fullName>
    </submittedName>
</protein>
<dbReference type="GO" id="GO:0003677">
    <property type="term" value="F:DNA binding"/>
    <property type="evidence" value="ECO:0007669"/>
    <property type="project" value="EnsemblFungi"/>
</dbReference>
<feature type="compositionally biased region" description="Basic and acidic residues" evidence="8">
    <location>
        <begin position="241"/>
        <end position="276"/>
    </location>
</feature>
<feature type="compositionally biased region" description="Basic and acidic residues" evidence="8">
    <location>
        <begin position="645"/>
        <end position="671"/>
    </location>
</feature>
<dbReference type="InterPro" id="IPR007526">
    <property type="entry name" value="SWIRM"/>
</dbReference>
<name>A0A0W0CWP1_CANGB</name>
<evidence type="ECO:0000259" key="11">
    <source>
        <dbReference type="PROSITE" id="PS51293"/>
    </source>
</evidence>
<dbReference type="Pfam" id="PF16495">
    <property type="entry name" value="SWIRM-assoc_1"/>
    <property type="match status" value="1"/>
</dbReference>
<reference evidence="12 13" key="1">
    <citation type="submission" date="2015-10" db="EMBL/GenBank/DDBJ databases">
        <title>Draft genomes sequences of Candida glabrata isolates 1A, 1B, 2A, 2B, 3A and 3B.</title>
        <authorList>
            <person name="Haavelsrud O.E."/>
            <person name="Gaustad P."/>
        </authorList>
    </citation>
    <scope>NUCLEOTIDE SEQUENCE [LARGE SCALE GENOMIC DNA]</scope>
    <source>
        <strain evidence="12">910700640</strain>
    </source>
</reference>
<dbReference type="SUPFAM" id="SSF46689">
    <property type="entry name" value="Homeodomain-like"/>
    <property type="match status" value="2"/>
</dbReference>
<dbReference type="PROSITE" id="PS51293">
    <property type="entry name" value="SANT"/>
    <property type="match status" value="1"/>
</dbReference>
<feature type="compositionally biased region" description="Basic and acidic residues" evidence="8">
    <location>
        <begin position="680"/>
        <end position="693"/>
    </location>
</feature>
<dbReference type="InterPro" id="IPR009057">
    <property type="entry name" value="Homeodomain-like_sf"/>
</dbReference>
<feature type="domain" description="Myb-like" evidence="9">
    <location>
        <begin position="717"/>
        <end position="759"/>
    </location>
</feature>
<dbReference type="VEuPathDB" id="FungiDB:GWK60_M11297"/>
<dbReference type="Gene3D" id="1.10.10.10">
    <property type="entry name" value="Winged helix-like DNA-binding domain superfamily/Winged helix DNA-binding domain"/>
    <property type="match status" value="1"/>
</dbReference>
<dbReference type="PROSITE" id="PS50934">
    <property type="entry name" value="SWIRM"/>
    <property type="match status" value="1"/>
</dbReference>
<dbReference type="VEuPathDB" id="FungiDB:B1J91_M11374g"/>
<dbReference type="GO" id="GO:0005829">
    <property type="term" value="C:cytosol"/>
    <property type="evidence" value="ECO:0007669"/>
    <property type="project" value="EnsemblFungi"/>
</dbReference>
<dbReference type="GO" id="GO:0045944">
    <property type="term" value="P:positive regulation of transcription by RNA polymerase II"/>
    <property type="evidence" value="ECO:0007669"/>
    <property type="project" value="EnsemblFungi"/>
</dbReference>
<sequence length="984" mass="110819">MDFDMDVDLFGDNDGNDGNDAQDYSVYESADEKSRIKTSSPGEAEDAHEDAGDAAGDTAGDAAGDAPGILDFEPEHKVSEQESEAPEKEAVDVTEMEAQEPADVTEPVSSISQPTEVKSDTDPNKDKTDAEQPIEDNLKAEQLTDDKQELEQPIEEKLDAEQSIEDNLNSEQPTDDKQEVEQPIEDSLNAEQPAENKPEVERPTEDKQDSEQPNDNKSDVELQDDATELPTGREISNEQPIEDRADEQPNEERVSGDDGNEFKASDELPNEEKVSDDSIIQEKASDQQITEGIVSDQQISKDKPTDEQAQDEITDGQLQSKVTDDQISQDMTSSEQPSLGHVSHEQHIDGPASTQLPTKEDITQEHTNESTSHVHGITSNEQPKEHSPTEELPTLEISNGLPIEKPSDEKLSGENPVDEIPGQDKNVQDHTTEDVKMQDGIESPNDLLKEEKDEAQLTGSPATEGEQASNDSEYALIQTHEIVIPSYSKWFDLRKIHEIEKKSLPEFFTNRIPSKTPQVYLKYRNFMVNAYRLNPNEYFTVTAARRNVSGDAAALFRIHKFLTKWGIINYQVDAKVLPKNVEPPFTGDYSTRHDAPRGLFPFESYKPSVQLPDMAKLKKMMDVNDSESALYRYLKEEKRKFIEGKIENSVHHKQHTKTEVKKENQDEKNTESTEQQTAPAHHEGQERSSLKRSSEAIFNEEHKLKKPKILDHTDEEWSREDLQKLLDGMQKHGVDWYKVASEIGNKTPEQCILKFLQLPIEDKFLYNGEGGKDLGPIKFAPHLPFSKSENPILSTIAFLVGMVDPQIVKNMTSRAIQRIEDVHEQNLKNTKSDAKEGSEIAIASLGVRSGVYANNEEKHLHALSHELVQIQLQKLDSNLELLNQMEKSFDLEKRMLEKQQESLLLQRLQIAKNARSVMEIATKILEDADDKEALKKDLEVIRDHVMDPPTPSLATPGDSKSSTEPKEVKPVSIEVPQYYRYWSA</sequence>
<dbReference type="EMBL" id="LLZZ01000139">
    <property type="protein sequence ID" value="KTB00324.1"/>
    <property type="molecule type" value="Genomic_DNA"/>
</dbReference>
<evidence type="ECO:0000256" key="2">
    <source>
        <dbReference type="ARBA" id="ARBA00022853"/>
    </source>
</evidence>
<dbReference type="VEuPathDB" id="FungiDB:CAGL0M11374g"/>
<keyword evidence="7" id="KW-0175">Coiled coil</keyword>
<evidence type="ECO:0000256" key="5">
    <source>
        <dbReference type="ARBA" id="ARBA00023242"/>
    </source>
</evidence>
<evidence type="ECO:0000256" key="8">
    <source>
        <dbReference type="SAM" id="MobiDB-lite"/>
    </source>
</evidence>
<dbReference type="GO" id="GO:0042393">
    <property type="term" value="F:histone binding"/>
    <property type="evidence" value="ECO:0007669"/>
    <property type="project" value="EnsemblFungi"/>
</dbReference>
<feature type="compositionally biased region" description="Basic and acidic residues" evidence="8">
    <location>
        <begin position="358"/>
        <end position="368"/>
    </location>
</feature>
<dbReference type="PROSITE" id="PS50090">
    <property type="entry name" value="MYB_LIKE"/>
    <property type="match status" value="1"/>
</dbReference>
<feature type="domain" description="SANT" evidence="11">
    <location>
        <begin position="712"/>
        <end position="763"/>
    </location>
</feature>
<dbReference type="SMART" id="SM00717">
    <property type="entry name" value="SANT"/>
    <property type="match status" value="1"/>
</dbReference>
<dbReference type="InterPro" id="IPR017884">
    <property type="entry name" value="SANT_dom"/>
</dbReference>
<evidence type="ECO:0000313" key="12">
    <source>
        <dbReference type="EMBL" id="KTB00324.1"/>
    </source>
</evidence>
<keyword evidence="2" id="KW-0156">Chromatin regulator</keyword>
<dbReference type="Proteomes" id="UP000054886">
    <property type="component" value="Unassembled WGS sequence"/>
</dbReference>
<keyword evidence="3" id="KW-0805">Transcription regulation</keyword>
<dbReference type="InterPro" id="IPR032451">
    <property type="entry name" value="SMARCC_C"/>
</dbReference>
<evidence type="ECO:0000256" key="1">
    <source>
        <dbReference type="ARBA" id="ARBA00004123"/>
    </source>
</evidence>
<comment type="subcellular location">
    <subcellularLocation>
        <location evidence="1">Nucleus</location>
    </subcellularLocation>
</comment>
<feature type="compositionally biased region" description="Basic and acidic residues" evidence="8">
    <location>
        <begin position="194"/>
        <end position="220"/>
    </location>
</feature>
<dbReference type="GO" id="GO:0031496">
    <property type="term" value="P:positive regulation of mating type switching"/>
    <property type="evidence" value="ECO:0007669"/>
    <property type="project" value="EnsemblFungi"/>
</dbReference>
<dbReference type="CDD" id="cd00167">
    <property type="entry name" value="SANT"/>
    <property type="match status" value="1"/>
</dbReference>
<accession>A0A0W0CWP1</accession>
<dbReference type="FunFam" id="1.10.10.10:FF:000020">
    <property type="entry name" value="SWI/SNF complex subunit SMARCC2 isoform c"/>
    <property type="match status" value="1"/>
</dbReference>
<gene>
    <name evidence="12" type="ORF">AO440_004344</name>
</gene>
<feature type="region of interest" description="Disordered" evidence="8">
    <location>
        <begin position="645"/>
        <end position="693"/>
    </location>
</feature>
<feature type="compositionally biased region" description="Acidic residues" evidence="8">
    <location>
        <begin position="1"/>
        <end position="17"/>
    </location>
</feature>
<feature type="coiled-coil region" evidence="7">
    <location>
        <begin position="865"/>
        <end position="902"/>
    </location>
</feature>
<feature type="compositionally biased region" description="Basic and acidic residues" evidence="8">
    <location>
        <begin position="117"/>
        <end position="160"/>
    </location>
</feature>
<dbReference type="PANTHER" id="PTHR15381">
    <property type="entry name" value="CHONDROITIN SULFATE PROTEOGLYCAN 5 -RELATED"/>
    <property type="match status" value="1"/>
</dbReference>
<dbReference type="InterPro" id="IPR001005">
    <property type="entry name" value="SANT/Myb"/>
</dbReference>
<feature type="compositionally biased region" description="Basic and acidic residues" evidence="8">
    <location>
        <begin position="426"/>
        <end position="439"/>
    </location>
</feature>
<evidence type="ECO:0000259" key="10">
    <source>
        <dbReference type="PROSITE" id="PS50934"/>
    </source>
</evidence>
<dbReference type="Pfam" id="PF00249">
    <property type="entry name" value="Myb_DNA-binding"/>
    <property type="match status" value="1"/>
</dbReference>
<dbReference type="Gene3D" id="1.10.10.60">
    <property type="entry name" value="Homeodomain-like"/>
    <property type="match status" value="1"/>
</dbReference>
<dbReference type="PANTHER" id="PTHR15381:SF1">
    <property type="entry name" value="CHONDROITIN SULFATE PROTEOGLYCAN 5"/>
    <property type="match status" value="1"/>
</dbReference>
<evidence type="ECO:0000256" key="3">
    <source>
        <dbReference type="ARBA" id="ARBA00023015"/>
    </source>
</evidence>
<evidence type="ECO:0000313" key="13">
    <source>
        <dbReference type="Proteomes" id="UP000054886"/>
    </source>
</evidence>
<feature type="compositionally biased region" description="Polar residues" evidence="8">
    <location>
        <begin position="286"/>
        <end position="298"/>
    </location>
</feature>
<evidence type="ECO:0000256" key="4">
    <source>
        <dbReference type="ARBA" id="ARBA00023163"/>
    </source>
</evidence>
<dbReference type="InterPro" id="IPR036388">
    <property type="entry name" value="WH-like_DNA-bd_sf"/>
</dbReference>
<dbReference type="Pfam" id="PF04433">
    <property type="entry name" value="SWIRM"/>
    <property type="match status" value="1"/>
</dbReference>
<keyword evidence="4" id="KW-0804">Transcription</keyword>
<evidence type="ECO:0000256" key="6">
    <source>
        <dbReference type="ARBA" id="ARBA00049655"/>
    </source>
</evidence>
<dbReference type="GO" id="GO:0048858">
    <property type="term" value="P:cell projection morphogenesis"/>
    <property type="evidence" value="ECO:0007669"/>
    <property type="project" value="TreeGrafter"/>
</dbReference>
<keyword evidence="5" id="KW-0539">Nucleus</keyword>
<comment type="similarity">
    <text evidence="6">Belongs to the SMARCC family.</text>
</comment>
<feature type="compositionally biased region" description="Polar residues" evidence="8">
    <location>
        <begin position="107"/>
        <end position="116"/>
    </location>
</feature>
<feature type="compositionally biased region" description="Basic and acidic residues" evidence="8">
    <location>
        <begin position="73"/>
        <end position="91"/>
    </location>
</feature>
<feature type="compositionally biased region" description="Polar residues" evidence="8">
    <location>
        <begin position="369"/>
        <end position="381"/>
    </location>
</feature>
<dbReference type="FunFam" id="1.10.10.60:FF:000014">
    <property type="entry name" value="SWI/SNF complex subunit SMARCC2 isoform C"/>
    <property type="match status" value="1"/>
</dbReference>
<feature type="region of interest" description="Disordered" evidence="8">
    <location>
        <begin position="943"/>
        <end position="969"/>
    </location>
</feature>
<feature type="domain" description="SWIRM" evidence="10">
    <location>
        <begin position="482"/>
        <end position="579"/>
    </location>
</feature>
<dbReference type="GO" id="GO:0006338">
    <property type="term" value="P:chromatin remodeling"/>
    <property type="evidence" value="ECO:0007669"/>
    <property type="project" value="EnsemblFungi"/>
</dbReference>
<evidence type="ECO:0000256" key="7">
    <source>
        <dbReference type="SAM" id="Coils"/>
    </source>
</evidence>